<name>A0A1E5G5X8_9FIRM</name>
<comment type="subcellular location">
    <subcellularLocation>
        <location evidence="1">Membrane</location>
        <topology evidence="1">Multi-pass membrane protein</topology>
    </subcellularLocation>
</comment>
<dbReference type="Pfam" id="PF01794">
    <property type="entry name" value="Ferric_reduct"/>
    <property type="match status" value="1"/>
</dbReference>
<feature type="transmembrane region" description="Helical" evidence="5">
    <location>
        <begin position="82"/>
        <end position="102"/>
    </location>
</feature>
<comment type="caution">
    <text evidence="7">The sequence shown here is derived from an EMBL/GenBank/DDBJ whole genome shotgun (WGS) entry which is preliminary data.</text>
</comment>
<evidence type="ECO:0000313" key="8">
    <source>
        <dbReference type="Proteomes" id="UP000094296"/>
    </source>
</evidence>
<dbReference type="InterPro" id="IPR013130">
    <property type="entry name" value="Fe3_Rdtase_TM_dom"/>
</dbReference>
<dbReference type="Proteomes" id="UP000094296">
    <property type="component" value="Unassembled WGS sequence"/>
</dbReference>
<keyword evidence="8" id="KW-1185">Reference proteome</keyword>
<sequence length="181" mass="21181">MNSTIMILQLAQILGIVGFIIIFLQFVTSSNIAEIIKFISKAQLLKAHRRMGIIGFVLILLHPIIVFIYYDQINVVSYINQYIIYGLIAFSILVVTVLTTIFRNQLNVSAYLWKRIHRANYLVFPIAFIHSISVGTFIQLYNTLEVLWYLMFLAYVAMVMLKLHNNLKARYNKNYKLKRRK</sequence>
<dbReference type="STRING" id="766136.BHF68_02660"/>
<dbReference type="RefSeq" id="WP_069642074.1">
    <property type="nucleotide sequence ID" value="NZ_MIJE01000001.1"/>
</dbReference>
<feature type="transmembrane region" description="Helical" evidence="5">
    <location>
        <begin position="122"/>
        <end position="140"/>
    </location>
</feature>
<keyword evidence="2 5" id="KW-0812">Transmembrane</keyword>
<evidence type="ECO:0000313" key="7">
    <source>
        <dbReference type="EMBL" id="OEF98582.1"/>
    </source>
</evidence>
<evidence type="ECO:0000259" key="6">
    <source>
        <dbReference type="Pfam" id="PF01794"/>
    </source>
</evidence>
<keyword evidence="3 5" id="KW-1133">Transmembrane helix</keyword>
<dbReference type="GO" id="GO:0016020">
    <property type="term" value="C:membrane"/>
    <property type="evidence" value="ECO:0007669"/>
    <property type="project" value="UniProtKB-SubCell"/>
</dbReference>
<dbReference type="OrthoDB" id="573132at2"/>
<evidence type="ECO:0000256" key="5">
    <source>
        <dbReference type="SAM" id="Phobius"/>
    </source>
</evidence>
<feature type="transmembrane region" description="Helical" evidence="5">
    <location>
        <begin position="51"/>
        <end position="70"/>
    </location>
</feature>
<protein>
    <recommendedName>
        <fullName evidence="6">Ferric oxidoreductase domain-containing protein</fullName>
    </recommendedName>
</protein>
<gene>
    <name evidence="7" type="ORF">BHF68_02660</name>
</gene>
<feature type="transmembrane region" description="Helical" evidence="5">
    <location>
        <begin position="146"/>
        <end position="163"/>
    </location>
</feature>
<dbReference type="EMBL" id="MIJE01000001">
    <property type="protein sequence ID" value="OEF98582.1"/>
    <property type="molecule type" value="Genomic_DNA"/>
</dbReference>
<dbReference type="AlphaFoldDB" id="A0A1E5G5X8"/>
<feature type="domain" description="Ferric oxidoreductase" evidence="6">
    <location>
        <begin position="14"/>
        <end position="127"/>
    </location>
</feature>
<feature type="transmembrane region" description="Helical" evidence="5">
    <location>
        <begin position="6"/>
        <end position="30"/>
    </location>
</feature>
<evidence type="ECO:0000256" key="4">
    <source>
        <dbReference type="ARBA" id="ARBA00023136"/>
    </source>
</evidence>
<accession>A0A1E5G5X8</accession>
<evidence type="ECO:0000256" key="2">
    <source>
        <dbReference type="ARBA" id="ARBA00022692"/>
    </source>
</evidence>
<keyword evidence="4 5" id="KW-0472">Membrane</keyword>
<evidence type="ECO:0000256" key="3">
    <source>
        <dbReference type="ARBA" id="ARBA00022989"/>
    </source>
</evidence>
<evidence type="ECO:0000256" key="1">
    <source>
        <dbReference type="ARBA" id="ARBA00004141"/>
    </source>
</evidence>
<proteinExistence type="predicted"/>
<organism evidence="7 8">
    <name type="scientific">Desulfuribacillus alkaliarsenatis</name>
    <dbReference type="NCBI Taxonomy" id="766136"/>
    <lineage>
        <taxon>Bacteria</taxon>
        <taxon>Bacillati</taxon>
        <taxon>Bacillota</taxon>
        <taxon>Desulfuribacillia</taxon>
        <taxon>Desulfuribacillales</taxon>
        <taxon>Desulfuribacillaceae</taxon>
        <taxon>Desulfuribacillus</taxon>
    </lineage>
</organism>
<reference evidence="7 8" key="1">
    <citation type="submission" date="2016-09" db="EMBL/GenBank/DDBJ databases">
        <title>Draft genome sequence for the type strain of Desulfuribacillus alkaliarsenatis AHT28, an obligately anaerobic, sulfidogenic bacterium isolated from Russian soda lake sediments.</title>
        <authorList>
            <person name="Abin C.A."/>
            <person name="Hollibaugh J.T."/>
        </authorList>
    </citation>
    <scope>NUCLEOTIDE SEQUENCE [LARGE SCALE GENOMIC DNA]</scope>
    <source>
        <strain evidence="7 8">AHT28</strain>
    </source>
</reference>